<sequence>MNQLIILSIALKLVTCEQSFWQVGDTSPILEDDTSDESSRISEQDEGSFSTSSSMFIAQEGFLKNTLRSKNGRSINGTIVDDHAYPFVVSLHYVGGSHACGGTIIHPQVILTAAHCFMKKTTPPTHVKISRRGNHEKLEISIQDFKIRHEDFNASISLVHDIGLMILKESIPNPEIVRLVPHNLTVQDSTIVTAYGWGLTSENGTVSRHLRSVELQISHPLDCSKNYLNPEYRICTESRKAAICKGDSGGPLMWDGYQIGIVSGYKSTCDSGLPSVFTNVAKYRKWISEKLRFLKEHEYID</sequence>
<proteinExistence type="predicted"/>
<dbReference type="Proteomes" id="UP001239111">
    <property type="component" value="Chromosome 2"/>
</dbReference>
<reference evidence="1" key="1">
    <citation type="submission" date="2023-04" db="EMBL/GenBank/DDBJ databases">
        <title>A chromosome-level genome assembly of the parasitoid wasp Eretmocerus hayati.</title>
        <authorList>
            <person name="Zhong Y."/>
            <person name="Liu S."/>
            <person name="Liu Y."/>
        </authorList>
    </citation>
    <scope>NUCLEOTIDE SEQUENCE</scope>
    <source>
        <strain evidence="1">ZJU_SS_LIU_2023</strain>
    </source>
</reference>
<evidence type="ECO:0000313" key="2">
    <source>
        <dbReference type="Proteomes" id="UP001239111"/>
    </source>
</evidence>
<dbReference type="EMBL" id="CM056742">
    <property type="protein sequence ID" value="KAJ8676139.1"/>
    <property type="molecule type" value="Genomic_DNA"/>
</dbReference>
<comment type="caution">
    <text evidence="1">The sequence shown here is derived from an EMBL/GenBank/DDBJ whole genome shotgun (WGS) entry which is preliminary data.</text>
</comment>
<evidence type="ECO:0000313" key="1">
    <source>
        <dbReference type="EMBL" id="KAJ8676139.1"/>
    </source>
</evidence>
<organism evidence="1 2">
    <name type="scientific">Eretmocerus hayati</name>
    <dbReference type="NCBI Taxonomy" id="131215"/>
    <lineage>
        <taxon>Eukaryota</taxon>
        <taxon>Metazoa</taxon>
        <taxon>Ecdysozoa</taxon>
        <taxon>Arthropoda</taxon>
        <taxon>Hexapoda</taxon>
        <taxon>Insecta</taxon>
        <taxon>Pterygota</taxon>
        <taxon>Neoptera</taxon>
        <taxon>Endopterygota</taxon>
        <taxon>Hymenoptera</taxon>
        <taxon>Apocrita</taxon>
        <taxon>Proctotrupomorpha</taxon>
        <taxon>Chalcidoidea</taxon>
        <taxon>Aphelinidae</taxon>
        <taxon>Aphelininae</taxon>
        <taxon>Eretmocerus</taxon>
    </lineage>
</organism>
<accession>A0ACC2NYI3</accession>
<protein>
    <submittedName>
        <fullName evidence="1">Uncharacterized protein</fullName>
    </submittedName>
</protein>
<name>A0ACC2NYI3_9HYME</name>
<gene>
    <name evidence="1" type="ORF">QAD02_011925</name>
</gene>
<keyword evidence="2" id="KW-1185">Reference proteome</keyword>